<dbReference type="RefSeq" id="XP_007313133.1">
    <property type="nucleotide sequence ID" value="XM_007313071.1"/>
</dbReference>
<dbReference type="Proteomes" id="UP000008064">
    <property type="component" value="Unassembled WGS sequence"/>
</dbReference>
<dbReference type="Gene3D" id="3.30.465.10">
    <property type="match status" value="1"/>
</dbReference>
<dbReference type="Gene3D" id="3.30.70.2740">
    <property type="match status" value="1"/>
</dbReference>
<dbReference type="GeneID" id="18817268"/>
<dbReference type="Gene3D" id="3.30.43.10">
    <property type="entry name" value="Uridine Diphospho-n-acetylenolpyruvylglucosamine Reductase, domain 2"/>
    <property type="match status" value="1"/>
</dbReference>
<dbReference type="PANTHER" id="PTHR43716">
    <property type="entry name" value="D-2-HYDROXYGLUTARATE DEHYDROGENASE, MITOCHONDRIAL"/>
    <property type="match status" value="1"/>
</dbReference>
<dbReference type="PANTHER" id="PTHR43716:SF1">
    <property type="entry name" value="D-2-HYDROXYGLUTARATE DEHYDROGENASE, MITOCHONDRIAL"/>
    <property type="match status" value="1"/>
</dbReference>
<evidence type="ECO:0000256" key="6">
    <source>
        <dbReference type="ARBA" id="ARBA00051436"/>
    </source>
</evidence>
<dbReference type="InterPro" id="IPR036318">
    <property type="entry name" value="FAD-bd_PCMH-like_sf"/>
</dbReference>
<keyword evidence="5" id="KW-0560">Oxidoreductase</keyword>
<keyword evidence="3" id="KW-0285">Flavoprotein</keyword>
<feature type="domain" description="FAD-binding PCMH-type" evidence="7">
    <location>
        <begin position="72"/>
        <end position="251"/>
    </location>
</feature>
<dbReference type="InterPro" id="IPR004113">
    <property type="entry name" value="FAD-bd_oxidored_4_C"/>
</dbReference>
<dbReference type="Pfam" id="PF02913">
    <property type="entry name" value="FAD-oxidase_C"/>
    <property type="match status" value="1"/>
</dbReference>
<gene>
    <name evidence="8" type="ORF">SERLADRAFT_456132</name>
</gene>
<evidence type="ECO:0000256" key="1">
    <source>
        <dbReference type="ARBA" id="ARBA00001974"/>
    </source>
</evidence>
<dbReference type="InterPro" id="IPR016164">
    <property type="entry name" value="FAD-linked_Oxase-like_C"/>
</dbReference>
<dbReference type="SUPFAM" id="SSF56176">
    <property type="entry name" value="FAD-binding/transporter-associated domain-like"/>
    <property type="match status" value="1"/>
</dbReference>
<dbReference type="AlphaFoldDB" id="F8NFK5"/>
<dbReference type="FunFam" id="1.10.45.10:FF:000001">
    <property type="entry name" value="D-lactate dehydrogenase mitochondrial"/>
    <property type="match status" value="1"/>
</dbReference>
<dbReference type="OrthoDB" id="5332616at2759"/>
<evidence type="ECO:0000313" key="8">
    <source>
        <dbReference type="EMBL" id="EGO31249.1"/>
    </source>
</evidence>
<dbReference type="FunFam" id="3.30.465.10:FF:000001">
    <property type="entry name" value="D-2-hydroxyglutarate dehydrogenase, mitochondrial"/>
    <property type="match status" value="1"/>
</dbReference>
<dbReference type="EMBL" id="GL945428">
    <property type="protein sequence ID" value="EGO31249.1"/>
    <property type="molecule type" value="Genomic_DNA"/>
</dbReference>
<dbReference type="HOGENOM" id="CLU_017779_4_1_1"/>
<dbReference type="PROSITE" id="PS51387">
    <property type="entry name" value="FAD_PCMH"/>
    <property type="match status" value="1"/>
</dbReference>
<dbReference type="GO" id="GO:0005739">
    <property type="term" value="C:mitochondrion"/>
    <property type="evidence" value="ECO:0007669"/>
    <property type="project" value="TreeGrafter"/>
</dbReference>
<evidence type="ECO:0000256" key="4">
    <source>
        <dbReference type="ARBA" id="ARBA00022827"/>
    </source>
</evidence>
<dbReference type="KEGG" id="sla:SERLADRAFT_456132"/>
<dbReference type="InterPro" id="IPR016169">
    <property type="entry name" value="FAD-bd_PCMH_sub2"/>
</dbReference>
<dbReference type="GO" id="GO:0004458">
    <property type="term" value="F:D-lactate dehydrogenase (cytochrome) activity"/>
    <property type="evidence" value="ECO:0007669"/>
    <property type="project" value="UniProtKB-EC"/>
</dbReference>
<proteinExistence type="inferred from homology"/>
<dbReference type="SUPFAM" id="SSF55103">
    <property type="entry name" value="FAD-linked oxidases, C-terminal domain"/>
    <property type="match status" value="1"/>
</dbReference>
<dbReference type="InterPro" id="IPR006094">
    <property type="entry name" value="Oxid_FAD_bind_N"/>
</dbReference>
<dbReference type="Gene3D" id="1.10.45.10">
    <property type="entry name" value="Vanillyl-alcohol Oxidase, Chain A, domain 4"/>
    <property type="match status" value="1"/>
</dbReference>
<comment type="cofactor">
    <cofactor evidence="1">
        <name>FAD</name>
        <dbReference type="ChEBI" id="CHEBI:57692"/>
    </cofactor>
</comment>
<name>F8NFK5_SERL9</name>
<keyword evidence="4" id="KW-0274">FAD</keyword>
<evidence type="ECO:0000256" key="2">
    <source>
        <dbReference type="ARBA" id="ARBA00008000"/>
    </source>
</evidence>
<comment type="catalytic activity">
    <reaction evidence="6">
        <text>(R)-lactate + 2 Fe(III)-[cytochrome c] = 2 Fe(II)-[cytochrome c] + pyruvate + 2 H(+)</text>
        <dbReference type="Rhea" id="RHEA:13521"/>
        <dbReference type="Rhea" id="RHEA-COMP:10350"/>
        <dbReference type="Rhea" id="RHEA-COMP:14399"/>
        <dbReference type="ChEBI" id="CHEBI:15361"/>
        <dbReference type="ChEBI" id="CHEBI:15378"/>
        <dbReference type="ChEBI" id="CHEBI:16004"/>
        <dbReference type="ChEBI" id="CHEBI:29033"/>
        <dbReference type="ChEBI" id="CHEBI:29034"/>
        <dbReference type="EC" id="1.1.2.4"/>
    </reaction>
</comment>
<dbReference type="Pfam" id="PF01565">
    <property type="entry name" value="FAD_binding_4"/>
    <property type="match status" value="1"/>
</dbReference>
<dbReference type="FunFam" id="3.30.70.2190:FF:000001">
    <property type="entry name" value="D-2-hydroxyglutarate dehydrogenase mitochondrial"/>
    <property type="match status" value="1"/>
</dbReference>
<dbReference type="InterPro" id="IPR016166">
    <property type="entry name" value="FAD-bd_PCMH"/>
</dbReference>
<dbReference type="FunFam" id="3.30.43.10:FF:000011">
    <property type="entry name" value="D-lactate dehydrogenase (Cytochrome)"/>
    <property type="match status" value="1"/>
</dbReference>
<dbReference type="InterPro" id="IPR016167">
    <property type="entry name" value="FAD-bd_PCMH_sub1"/>
</dbReference>
<organism>
    <name type="scientific">Serpula lacrymans var. lacrymans (strain S7.9)</name>
    <name type="common">Dry rot fungus</name>
    <dbReference type="NCBI Taxonomy" id="578457"/>
    <lineage>
        <taxon>Eukaryota</taxon>
        <taxon>Fungi</taxon>
        <taxon>Dikarya</taxon>
        <taxon>Basidiomycota</taxon>
        <taxon>Agaricomycotina</taxon>
        <taxon>Agaricomycetes</taxon>
        <taxon>Agaricomycetidae</taxon>
        <taxon>Boletales</taxon>
        <taxon>Coniophorineae</taxon>
        <taxon>Serpulaceae</taxon>
        <taxon>Serpula</taxon>
    </lineage>
</organism>
<sequence length="508" mass="55093">MLSLCRVVRPLAFRARRCAHNPAFSHLNTVTEEDVAHFSNILAPSSVFSTIGSNSVSSNDIATYNVDWMGKYYGKATTVLRPRSTAEVSEIVKWCAKRKIGIVPQGGNTGLVGGSISLDKEIVLSLGAMSKVRSFDPVSGILVADAGCILQSLSEYVAPHNHIMPLDLGAKGSCQIGGNVSTNAGGLRLLRYGTLHGTVLGLEVVLPDGTILDQLSTLRKDNTGYDMKQLFIGAEGTLGVVTGVSILTPPAPQASHNVMLALPRYDNVLPLFQTVRRQLGEILSSFEYIDRTAYDMAIDHGHSRIFNEEELKSTQCFVLVETSGSNKEHDEQKLTELLESLLTAAKPLIVTGTLSQSAAQFASLWALREGLTEAVQKEGKPYKYDISVPIADFQRVVDVLRDQLKSRGLYGDHAVSKVMGYGHVGDGNLHINVIAKHGYAPEIEQALEPFIYEVVASLNGSVSAEHGLGSMKPHALHYSKSNVSIDWMRKIKGTFDPLNIMNPGKVLP</sequence>
<accession>F8NFK5</accession>
<dbReference type="InterPro" id="IPR051264">
    <property type="entry name" value="FAD-oxidored/transferase_4"/>
</dbReference>
<protein>
    <recommendedName>
        <fullName evidence="7">FAD-binding PCMH-type domain-containing protein</fullName>
    </recommendedName>
</protein>
<evidence type="ECO:0000256" key="5">
    <source>
        <dbReference type="ARBA" id="ARBA00023002"/>
    </source>
</evidence>
<comment type="similarity">
    <text evidence="2">Belongs to the FAD-binding oxidoreductase/transferase type 4 family.</text>
</comment>
<evidence type="ECO:0000259" key="7">
    <source>
        <dbReference type="PROSITE" id="PS51387"/>
    </source>
</evidence>
<dbReference type="InterPro" id="IPR016171">
    <property type="entry name" value="Vanillyl_alc_oxidase_C-sub2"/>
</dbReference>
<evidence type="ECO:0000256" key="3">
    <source>
        <dbReference type="ARBA" id="ARBA00022630"/>
    </source>
</evidence>
<dbReference type="GO" id="GO:0071949">
    <property type="term" value="F:FAD binding"/>
    <property type="evidence" value="ECO:0007669"/>
    <property type="project" value="InterPro"/>
</dbReference>
<dbReference type="Gene3D" id="3.30.70.2190">
    <property type="match status" value="1"/>
</dbReference>
<reference evidence="8" key="1">
    <citation type="submission" date="2011-04" db="EMBL/GenBank/DDBJ databases">
        <title>Evolution of plant cell wall degrading machinery underlies the functional diversity of forest fungi.</title>
        <authorList>
            <consortium name="US DOE Joint Genome Institute (JGI-PGF)"/>
            <person name="Eastwood D.C."/>
            <person name="Floudas D."/>
            <person name="Binder M."/>
            <person name="Majcherczyk A."/>
            <person name="Schneider P."/>
            <person name="Aerts A."/>
            <person name="Asiegbu F.O."/>
            <person name="Baker S.E."/>
            <person name="Barry K."/>
            <person name="Bendiksby M."/>
            <person name="Blumentritt M."/>
            <person name="Coutinho P.M."/>
            <person name="Cullen D."/>
            <person name="Cullen D."/>
            <person name="Gathman A."/>
            <person name="Goodell B."/>
            <person name="Henrissat B."/>
            <person name="Ihrmark K."/>
            <person name="Kauserud H."/>
            <person name="Kohler A."/>
            <person name="LaButti K."/>
            <person name="Lapidus A."/>
            <person name="Lavin J.L."/>
            <person name="Lee Y.-H."/>
            <person name="Lindquist E."/>
            <person name="Lilly W."/>
            <person name="Lucas S."/>
            <person name="Morin E."/>
            <person name="Murat C."/>
            <person name="Oguiza J.A."/>
            <person name="Park J."/>
            <person name="Pisabarro A.G."/>
            <person name="Riley R."/>
            <person name="Rosling A."/>
            <person name="Salamov A."/>
            <person name="Schmidt O."/>
            <person name="Schmutz J."/>
            <person name="Skrede I."/>
            <person name="Stenlid J."/>
            <person name="Wiebenga A."/>
            <person name="Xie X."/>
            <person name="Kues U."/>
            <person name="Hibbett D.S."/>
            <person name="Hoffmeister D."/>
            <person name="Hogberg N."/>
            <person name="Martin F."/>
            <person name="Grigoriev I.V."/>
            <person name="Watkinson S.C."/>
        </authorList>
    </citation>
    <scope>NUCLEOTIDE SEQUENCE</scope>
    <source>
        <strain evidence="8">S7.9</strain>
    </source>
</reference>